<proteinExistence type="predicted"/>
<sequence>MDVAAASVVMNQAQLKQQVGVSVMNQAKDQMQIQSEGLQKLMDSAHPNLGNRLDVKA</sequence>
<reference evidence="1 2" key="1">
    <citation type="submission" date="2018-11" db="EMBL/GenBank/DDBJ databases">
        <title>Genomic Encyclopedia of Type Strains, Phase IV (KMG-IV): sequencing the most valuable type-strain genomes for metagenomic binning, comparative biology and taxonomic classification.</title>
        <authorList>
            <person name="Goeker M."/>
        </authorList>
    </citation>
    <scope>NUCLEOTIDE SEQUENCE [LARGE SCALE GENOMIC DNA]</scope>
    <source>
        <strain evidence="1 2">DSM 18090</strain>
    </source>
</reference>
<accession>A0A3N5C3U6</accession>
<evidence type="ECO:0000313" key="2">
    <source>
        <dbReference type="Proteomes" id="UP000276443"/>
    </source>
</evidence>
<keyword evidence="2" id="KW-1185">Reference proteome</keyword>
<name>A0A3N5C3U6_9BACI</name>
<dbReference type="Pfam" id="PF14070">
    <property type="entry name" value="YjfB_motility"/>
    <property type="match status" value="1"/>
</dbReference>
<dbReference type="EMBL" id="RKRF01000008">
    <property type="protein sequence ID" value="RPF54132.1"/>
    <property type="molecule type" value="Genomic_DNA"/>
</dbReference>
<dbReference type="AlphaFoldDB" id="A0A3N5C3U6"/>
<organism evidence="1 2">
    <name type="scientific">Aquisalibacillus elongatus</name>
    <dbReference type="NCBI Taxonomy" id="485577"/>
    <lineage>
        <taxon>Bacteria</taxon>
        <taxon>Bacillati</taxon>
        <taxon>Bacillota</taxon>
        <taxon>Bacilli</taxon>
        <taxon>Bacillales</taxon>
        <taxon>Bacillaceae</taxon>
        <taxon>Aquisalibacillus</taxon>
    </lineage>
</organism>
<dbReference type="InterPro" id="IPR025906">
    <property type="entry name" value="YjfB_motility"/>
</dbReference>
<comment type="caution">
    <text evidence="1">The sequence shown here is derived from an EMBL/GenBank/DDBJ whole genome shotgun (WGS) entry which is preliminary data.</text>
</comment>
<dbReference type="OrthoDB" id="1924973at2"/>
<dbReference type="Proteomes" id="UP000276443">
    <property type="component" value="Unassembled WGS sequence"/>
</dbReference>
<gene>
    <name evidence="1" type="ORF">EDC24_1321</name>
</gene>
<evidence type="ECO:0000313" key="1">
    <source>
        <dbReference type="EMBL" id="RPF54132.1"/>
    </source>
</evidence>
<protein>
    <submittedName>
        <fullName evidence="1">Putative motility protein YjfB-like</fullName>
    </submittedName>
</protein>
<dbReference type="RefSeq" id="WP_124220879.1">
    <property type="nucleotide sequence ID" value="NZ_RKRF01000008.1"/>
</dbReference>